<dbReference type="InterPro" id="IPR015797">
    <property type="entry name" value="NUDIX_hydrolase-like_dom_sf"/>
</dbReference>
<reference evidence="5" key="2">
    <citation type="submission" date="2019-06" db="EMBL/GenBank/DDBJ databases">
        <title>Genomics analysis of Aphanomyces spp. identifies a new class of oomycete effector associated with host adaptation.</title>
        <authorList>
            <person name="Gaulin E."/>
        </authorList>
    </citation>
    <scope>NUCLEOTIDE SEQUENCE</scope>
    <source>
        <strain evidence="5">CBS 578.67</strain>
    </source>
</reference>
<dbReference type="SUPFAM" id="SSF55811">
    <property type="entry name" value="Nudix"/>
    <property type="match status" value="1"/>
</dbReference>
<name>A0A485KRT6_9STRA</name>
<comment type="cofactor">
    <cofactor evidence="1">
        <name>Mg(2+)</name>
        <dbReference type="ChEBI" id="CHEBI:18420"/>
    </cofactor>
</comment>
<evidence type="ECO:0000256" key="2">
    <source>
        <dbReference type="ARBA" id="ARBA00022723"/>
    </source>
</evidence>
<dbReference type="AlphaFoldDB" id="A0A485KRT6"/>
<dbReference type="PANTHER" id="PTHR31835">
    <property type="entry name" value="URIDINE DIPHOSPHATE GLUCOSE PYROPHOSPHATASE"/>
    <property type="match status" value="1"/>
</dbReference>
<dbReference type="Gene3D" id="3.90.79.10">
    <property type="entry name" value="Nucleoside Triphosphate Pyrophosphohydrolase"/>
    <property type="match status" value="1"/>
</dbReference>
<evidence type="ECO:0000256" key="4">
    <source>
        <dbReference type="ARBA" id="ARBA00022842"/>
    </source>
</evidence>
<dbReference type="InterPro" id="IPR055295">
    <property type="entry name" value="NUDT22/NUDT9-like"/>
</dbReference>
<organism evidence="6 7">
    <name type="scientific">Aphanomyces stellatus</name>
    <dbReference type="NCBI Taxonomy" id="120398"/>
    <lineage>
        <taxon>Eukaryota</taxon>
        <taxon>Sar</taxon>
        <taxon>Stramenopiles</taxon>
        <taxon>Oomycota</taxon>
        <taxon>Saprolegniomycetes</taxon>
        <taxon>Saprolegniales</taxon>
        <taxon>Verrucalvaceae</taxon>
        <taxon>Aphanomyces</taxon>
    </lineage>
</organism>
<protein>
    <submittedName>
        <fullName evidence="6">Aste57867_10720 protein</fullName>
    </submittedName>
</protein>
<evidence type="ECO:0000313" key="5">
    <source>
        <dbReference type="EMBL" id="KAF0698679.1"/>
    </source>
</evidence>
<dbReference type="GO" id="GO:0046872">
    <property type="term" value="F:metal ion binding"/>
    <property type="evidence" value="ECO:0007669"/>
    <property type="project" value="UniProtKB-KW"/>
</dbReference>
<evidence type="ECO:0000313" key="7">
    <source>
        <dbReference type="Proteomes" id="UP000332933"/>
    </source>
</evidence>
<dbReference type="EMBL" id="VJMH01005226">
    <property type="protein sequence ID" value="KAF0698679.1"/>
    <property type="molecule type" value="Genomic_DNA"/>
</dbReference>
<reference evidence="6 7" key="1">
    <citation type="submission" date="2019-03" db="EMBL/GenBank/DDBJ databases">
        <authorList>
            <person name="Gaulin E."/>
            <person name="Dumas B."/>
        </authorList>
    </citation>
    <scope>NUCLEOTIDE SEQUENCE [LARGE SCALE GENOMIC DNA]</scope>
    <source>
        <strain evidence="6">CBS 568.67</strain>
    </source>
</reference>
<keyword evidence="2" id="KW-0479">Metal-binding</keyword>
<dbReference type="EMBL" id="CAADRA010005247">
    <property type="protein sequence ID" value="VFT87590.1"/>
    <property type="molecule type" value="Genomic_DNA"/>
</dbReference>
<keyword evidence="4" id="KW-0460">Magnesium</keyword>
<gene>
    <name evidence="6" type="primary">Aste57867_10720</name>
    <name evidence="5" type="ORF">As57867_010680</name>
    <name evidence="6" type="ORF">ASTE57867_10720</name>
</gene>
<keyword evidence="3" id="KW-0378">Hydrolase</keyword>
<evidence type="ECO:0000256" key="3">
    <source>
        <dbReference type="ARBA" id="ARBA00022801"/>
    </source>
</evidence>
<dbReference type="OrthoDB" id="242473at2759"/>
<accession>A0A485KRT6</accession>
<evidence type="ECO:0000313" key="6">
    <source>
        <dbReference type="EMBL" id="VFT87590.1"/>
    </source>
</evidence>
<dbReference type="PANTHER" id="PTHR31835:SF1">
    <property type="entry name" value="URIDINE DIPHOSPHATE GLUCOSE PYROPHOSPHATASE NUDT22"/>
    <property type="match status" value="1"/>
</dbReference>
<sequence length="327" mass="35709">MSADSDKMLRRCVSFVRATAGVGLPRSQVSVSLSSEKNRRVHPSAALEQTIEDVWATKLAQNPHLFNATKFRLASYALSPTALHMEWGLTDYKTYIGLCSRCDVVEKMKADGAASTHHDHTVFLSNKIGVAAALVTNDNMVCFLKRSNNVGAYPNMMDVPGGHPEPEAIQITSESMPSTRDGDEATNARCVDAFFDSIVAEIHEEVNVPRASLAAPRLLGVTLQGVAETPSFAFLVPCLLPSAAVRGLYAQGPQDQYETTQLVFQSLDNVTSRSVELTPSAAGCMELLQEFHAMQHTITSFCVARAKQCMQKRKIGIGEMIWLATRM</sequence>
<keyword evidence="7" id="KW-1185">Reference proteome</keyword>
<proteinExistence type="predicted"/>
<dbReference type="Proteomes" id="UP000332933">
    <property type="component" value="Unassembled WGS sequence"/>
</dbReference>
<dbReference type="GO" id="GO:0052751">
    <property type="term" value="F:GDP-mannose hydrolase activity"/>
    <property type="evidence" value="ECO:0007669"/>
    <property type="project" value="TreeGrafter"/>
</dbReference>
<evidence type="ECO:0000256" key="1">
    <source>
        <dbReference type="ARBA" id="ARBA00001946"/>
    </source>
</evidence>